<organism evidence="9">
    <name type="scientific">Pseudogymnoascus destructans</name>
    <dbReference type="NCBI Taxonomy" id="655981"/>
    <lineage>
        <taxon>Eukaryota</taxon>
        <taxon>Fungi</taxon>
        <taxon>Dikarya</taxon>
        <taxon>Ascomycota</taxon>
        <taxon>Pezizomycotina</taxon>
        <taxon>Leotiomycetes</taxon>
        <taxon>Thelebolales</taxon>
        <taxon>Thelebolaceae</taxon>
        <taxon>Pseudogymnoascus</taxon>
    </lineage>
</organism>
<keyword evidence="5" id="KW-0131">Cell cycle</keyword>
<proteinExistence type="inferred from homology"/>
<dbReference type="Pfam" id="PF21282">
    <property type="entry name" value="APC1_3rd"/>
    <property type="match status" value="1"/>
</dbReference>
<dbReference type="GO" id="GO:0007091">
    <property type="term" value="P:metaphase/anaphase transition of mitotic cell cycle"/>
    <property type="evidence" value="ECO:0007669"/>
    <property type="project" value="TreeGrafter"/>
</dbReference>
<evidence type="ECO:0000259" key="7">
    <source>
        <dbReference type="Pfam" id="PF12859"/>
    </source>
</evidence>
<dbReference type="FunFam" id="1.25.10.10:FF:000217">
    <property type="entry name" value="20S cyclosome subunit (APC1/BimE)"/>
    <property type="match status" value="1"/>
</dbReference>
<dbReference type="InterPro" id="IPR024990">
    <property type="entry name" value="Apc1"/>
</dbReference>
<dbReference type="FunFam" id="1.25.10.10:FF:000400">
    <property type="entry name" value="20S cyclosome subunit (APC1/BimE), putative"/>
    <property type="match status" value="1"/>
</dbReference>
<dbReference type="GO" id="GO:0060090">
    <property type="term" value="F:molecular adaptor activity"/>
    <property type="evidence" value="ECO:0007669"/>
    <property type="project" value="TreeGrafter"/>
</dbReference>
<feature type="domain" description="Anaphase-promoting complex subunit 1 beta-sandwich" evidence="8">
    <location>
        <begin position="1733"/>
        <end position="1819"/>
    </location>
</feature>
<dbReference type="OrthoDB" id="26401at2759"/>
<dbReference type="GO" id="GO:0070979">
    <property type="term" value="P:protein K11-linked ubiquitination"/>
    <property type="evidence" value="ECO:0007669"/>
    <property type="project" value="TreeGrafter"/>
</dbReference>
<feature type="region of interest" description="Disordered" evidence="6">
    <location>
        <begin position="333"/>
        <end position="357"/>
    </location>
</feature>
<evidence type="ECO:0000256" key="3">
    <source>
        <dbReference type="ARBA" id="ARBA00022737"/>
    </source>
</evidence>
<dbReference type="GO" id="GO:0031145">
    <property type="term" value="P:anaphase-promoting complex-dependent catabolic process"/>
    <property type="evidence" value="ECO:0007669"/>
    <property type="project" value="TreeGrafter"/>
</dbReference>
<dbReference type="GeneID" id="36287792"/>
<dbReference type="Proteomes" id="UP000077154">
    <property type="component" value="Unassembled WGS sequence"/>
</dbReference>
<dbReference type="Pfam" id="PF12859">
    <property type="entry name" value="ANAPC1"/>
    <property type="match status" value="1"/>
</dbReference>
<dbReference type="VEuPathDB" id="FungiDB:GMDG_01352"/>
<sequence length="1954" mass="216244">MASVTSLGLHYPTALQYLQQEHLLSEDPALDTYEWQTIANNDEGIAGYDELITTKTCVVWCRGGIVRKSFRFEIEDEPVTQALLTSFSTEHAKRDQNKPAFASSKFHHFDAEKTSTLGEEHCRSKALVVFLRTQAHIYFLSGTSHIVHLPFEVEHASASTNGLILQRKLQSEKLAPLSLKFPRVPPNSFTTSQPQPWSAASSIQSTFSIASLGSPQQLNLPPTSLLGDLWQSPPRKDDSRWPRLFSLTDPLAELGLVVTSAKVNGARRSLLKAVAIDPADEIIHVTDPHKVTETNMDAEGSVTLVVTLNRETSMYTVWTMEYVNQEEPLIRKPSTTSDVKPRRRSSFMPGTGATTPVANTQHTFRESFGGAGAGISIMKPSKRREDGAVEQNVDFVSSLDPDSEINGVPRRKSRRVSSMLARGDLSASASHDRSMFSEMSTAGQQPNPRVDSMGGHNGRASFGFHKGFKNSNSNQLPLNSSVNSFLEAPIDDLLEELKAGGDFEGFHSMGLEDEDFEALRKEIVFTKIESIPAERSNLRYSTQHKPAQSQCRVFTLAAPSSSLQRNQIFLCILDPEEKKFVVVTLNSTLSKKNRTPQGAPKAKKQNVDGSKEPVVNWGDVVRADHVIDACKVFDGGISRILVLSETTDGFGELTLQAPWGLLMKISVPGSLVMNNILSLGYNGQPRTKPEENRTKMLSSGPRALRGLRNPLPGGMVDIVDEEGRSHQLHLRMEARLPLVKNVLDACKYVLPNKGGEAVLAGWWNIRQWLTDKPYIGCDDEWSALVVSLLILVLPFRAKPLRASPRNPRAGSVRTGRTVDSATKDVDDILHHNCTMSNSLPSWALTGGWDWLRKEDKPGPTTPPKALGDESSFLQRHVNIAQDYLNTALGDAAVGTGGYLPTAHRQSPDLRKDALTQIISGLHLLHEEHKLNIATVDSLTTGNPSLAPVLSQMCRWIGWNDWADSYDIEDAVAEGIAFNPTNATVLAQPSLPPSIYDWIERSLTVQINTPFMALTDVKNRTYNNGGSIIEQESSSITPRTSLFRKLFTVVHPSASSIEIVEALYAAGFTTHILDTLPEALLIPFREALIECQSHLQVSWGRELLSLVGREDVNMLLFPEQRRRVAYASPLAPTHESSNDVHSICLSLSEQETVGAFDGSAEVDRQSISRLIFKDDRRLNEAAKILNTSKPTLARCEPEPGWSESDLLEAQKVHVQELAIRTLAVPPGRGLLYFSARVPLLTEKFPIGGFNLHCVFKPANNTVGVDKNAFTEEKLCWAFFHAGVSAGLGISRQARGIDTSWILFNKPQELSNRHAGFLLALGLNGHLKCVAKWVAFKYLTPKHTMTSIGLLLGLAASYLGTMDSLITRLLSVHVTRMLPPGAAELNLSPLTQTTGIMGIGLLYCNTQHRRMSEIMLSEIEHVETEVLDEPLRNEGYRLAAGFALGFINLGKGFDLRGLHDMQLTERLLKLAVGSKKVNLVHVLDKATAGAVIAIALIFMKSEDHALARKIDVPSSILQFDYIRPDTFLLRTLATHLIMWSKIEATASWIEKSLPRQYKFKNSLTSVRHLSAEDLPFYNILGGLCFSIALRHSGTGDLRVRDLLVHYLDQFMRICALPASNYDQKLARNTIRNCQDLLALCAATVMAGSGDLVVFRRLRVLRGRDDNETPYGSHLAAHVAIGALFLAGGTHTFGTSNLAIAALMAAFYPLFPTSILDNKSHLQAFRHFWVLATEARCVVARDIDTNMPVSIPLEISLRTDKFTTGTNPSVSRHAPCLLPEIDHIISVGTESREFWNVVLDFEKNPDHLKAFKSTQTIYVRRRPAYDSSAAAFHATIQALDDTDGADQHPLQWLFELPAFSMLTTAERALVIPPEGSVGRRAAHTSTEGTLVDARLVLEEATLHSGKRDRLQGLKLLFEWASMMQRDGREMQWVRQEVVDRLRAKVWMMSIDGDDEHS</sequence>
<dbReference type="RefSeq" id="XP_024322563.1">
    <property type="nucleotide sequence ID" value="XM_024468350.1"/>
</dbReference>
<dbReference type="EMBL" id="KV441400">
    <property type="protein sequence ID" value="OAF57273.1"/>
    <property type="molecule type" value="Genomic_DNA"/>
</dbReference>
<evidence type="ECO:0000256" key="4">
    <source>
        <dbReference type="ARBA" id="ARBA00022776"/>
    </source>
</evidence>
<evidence type="ECO:0000256" key="5">
    <source>
        <dbReference type="ARBA" id="ARBA00023306"/>
    </source>
</evidence>
<dbReference type="Gene3D" id="1.25.10.10">
    <property type="entry name" value="Leucine-rich Repeat Variant"/>
    <property type="match status" value="2"/>
</dbReference>
<dbReference type="InterPro" id="IPR048971">
    <property type="entry name" value="Apc1_3rd"/>
</dbReference>
<evidence type="ECO:0000256" key="6">
    <source>
        <dbReference type="SAM" id="MobiDB-lite"/>
    </source>
</evidence>
<dbReference type="InterPro" id="IPR049255">
    <property type="entry name" value="Apc1_N"/>
</dbReference>
<protein>
    <submittedName>
        <fullName evidence="9">Anaphase-promoting complex subunit 1</fullName>
    </submittedName>
</protein>
<gene>
    <name evidence="9" type="primary">APC1</name>
    <name evidence="9" type="ORF">VC83_04722</name>
</gene>
<name>A0A177A818_9PEZI</name>
<keyword evidence="4" id="KW-0498">Mitosis</keyword>
<evidence type="ECO:0000256" key="2">
    <source>
        <dbReference type="ARBA" id="ARBA00022618"/>
    </source>
</evidence>
<dbReference type="eggNOG" id="KOG1858">
    <property type="taxonomic scope" value="Eukaryota"/>
</dbReference>
<feature type="domain" description="Anaphase-promoting complex subunit 1 N-terminal" evidence="7">
    <location>
        <begin position="31"/>
        <end position="788"/>
    </location>
</feature>
<accession>A0A177A818</accession>
<evidence type="ECO:0000256" key="1">
    <source>
        <dbReference type="ARBA" id="ARBA00010547"/>
    </source>
</evidence>
<dbReference type="PANTHER" id="PTHR12827">
    <property type="entry name" value="MEIOTIC CHECKPOINT REGULATOR TSG24 FAMILY MEMBER"/>
    <property type="match status" value="1"/>
</dbReference>
<evidence type="ECO:0000259" key="8">
    <source>
        <dbReference type="Pfam" id="PF21282"/>
    </source>
</evidence>
<keyword evidence="3" id="KW-0677">Repeat</keyword>
<feature type="region of interest" description="Disordered" evidence="6">
    <location>
        <begin position="400"/>
        <end position="457"/>
    </location>
</feature>
<dbReference type="GO" id="GO:0051301">
    <property type="term" value="P:cell division"/>
    <property type="evidence" value="ECO:0007669"/>
    <property type="project" value="UniProtKB-KW"/>
</dbReference>
<feature type="region of interest" description="Disordered" evidence="6">
    <location>
        <begin position="591"/>
        <end position="610"/>
    </location>
</feature>
<feature type="compositionally biased region" description="Polar residues" evidence="6">
    <location>
        <begin position="437"/>
        <end position="447"/>
    </location>
</feature>
<keyword evidence="2" id="KW-0132">Cell division</keyword>
<evidence type="ECO:0000313" key="9">
    <source>
        <dbReference type="EMBL" id="OAF57273.1"/>
    </source>
</evidence>
<dbReference type="GO" id="GO:0005680">
    <property type="term" value="C:anaphase-promoting complex"/>
    <property type="evidence" value="ECO:0007669"/>
    <property type="project" value="InterPro"/>
</dbReference>
<comment type="similarity">
    <text evidence="1">Belongs to the APC1 family.</text>
</comment>
<dbReference type="InterPro" id="IPR011989">
    <property type="entry name" value="ARM-like"/>
</dbReference>
<dbReference type="PANTHER" id="PTHR12827:SF3">
    <property type="entry name" value="ANAPHASE-PROMOTING COMPLEX SUBUNIT 1"/>
    <property type="match status" value="1"/>
</dbReference>
<reference evidence="9" key="1">
    <citation type="submission" date="2016-03" db="EMBL/GenBank/DDBJ databases">
        <title>Updated assembly of Pseudogymnoascus destructans, the fungus causing white-nose syndrome of bats.</title>
        <authorList>
            <person name="Palmer J.M."/>
            <person name="Drees K.P."/>
            <person name="Foster J.T."/>
            <person name="Lindner D.L."/>
        </authorList>
    </citation>
    <scope>NUCLEOTIDE SEQUENCE [LARGE SCALE GENOMIC DNA]</scope>
    <source>
        <strain evidence="9">20631-21</strain>
    </source>
</reference>